<dbReference type="PANTHER" id="PTHR13285:SF23">
    <property type="entry name" value="TEICHOIC ACID D-ALANYLTRANSFERASE"/>
    <property type="match status" value="1"/>
</dbReference>
<feature type="transmembrane region" description="Helical" evidence="10">
    <location>
        <begin position="310"/>
        <end position="335"/>
    </location>
</feature>
<proteinExistence type="inferred from homology"/>
<feature type="transmembrane region" description="Helical" evidence="10">
    <location>
        <begin position="74"/>
        <end position="94"/>
    </location>
</feature>
<name>A0ABY9WL11_9BACT</name>
<dbReference type="Pfam" id="PF03062">
    <property type="entry name" value="MBOAT"/>
    <property type="match status" value="1"/>
</dbReference>
<dbReference type="InterPro" id="IPR004299">
    <property type="entry name" value="MBOAT_fam"/>
</dbReference>
<comment type="subcellular location">
    <subcellularLocation>
        <location evidence="1">Cell membrane</location>
        <topology evidence="1">Multi-pass membrane protein</topology>
    </subcellularLocation>
</comment>
<keyword evidence="4 9" id="KW-0808">Transferase</keyword>
<dbReference type="Proteomes" id="UP001611383">
    <property type="component" value="Chromosome"/>
</dbReference>
<evidence type="ECO:0000313" key="11">
    <source>
        <dbReference type="EMBL" id="WNG44300.1"/>
    </source>
</evidence>
<dbReference type="RefSeq" id="WP_395816821.1">
    <property type="nucleotide sequence ID" value="NZ_CP043494.1"/>
</dbReference>
<dbReference type="InterPro" id="IPR028362">
    <property type="entry name" value="AlgI"/>
</dbReference>
<keyword evidence="8 9" id="KW-0012">Acyltransferase</keyword>
<evidence type="ECO:0000256" key="7">
    <source>
        <dbReference type="ARBA" id="ARBA00023136"/>
    </source>
</evidence>
<keyword evidence="6 10" id="KW-1133">Transmembrane helix</keyword>
<reference evidence="11 12" key="1">
    <citation type="submission" date="2019-08" db="EMBL/GenBank/DDBJ databases">
        <title>Archangium and Cystobacter genomes.</title>
        <authorList>
            <person name="Chen I.-C.K."/>
            <person name="Wielgoss S."/>
        </authorList>
    </citation>
    <scope>NUCLEOTIDE SEQUENCE [LARGE SCALE GENOMIC DNA]</scope>
    <source>
        <strain evidence="11 12">Cbm 6</strain>
    </source>
</reference>
<evidence type="ECO:0000256" key="10">
    <source>
        <dbReference type="SAM" id="Phobius"/>
    </source>
</evidence>
<evidence type="ECO:0000256" key="6">
    <source>
        <dbReference type="ARBA" id="ARBA00022989"/>
    </source>
</evidence>
<comment type="similarity">
    <text evidence="2 9">Belongs to the membrane-bound acyltransferase family.</text>
</comment>
<evidence type="ECO:0000256" key="9">
    <source>
        <dbReference type="PIRNR" id="PIRNR016636"/>
    </source>
</evidence>
<evidence type="ECO:0000313" key="12">
    <source>
        <dbReference type="Proteomes" id="UP001611383"/>
    </source>
</evidence>
<accession>A0ABY9WL11</accession>
<evidence type="ECO:0000256" key="2">
    <source>
        <dbReference type="ARBA" id="ARBA00010323"/>
    </source>
</evidence>
<sequence>MIFNEVTYFIAFLLPCVLVFHLGPGWLRPWVLATFGLLFFVFYGAIHFGGAWGALCALIFVWELITSRLYRERSIFCILGIIQAVAILIVFKYTRFFAVAWNDMAGLVGGLPLLDGPPPLVFPLGLSFFTFEFIHFAVDSYRGKTRDAPLGSYAAFIFFFPSMVAGPLKRYQEFASELGHARFNAQQVQQGVTRILAGLVKKHVFADTFALWADQLNTAAALSADRLSLVGWLLAYGMKIYFDFSAYSDIAIGSGYLFGIAIPENFNWPYLSRNISEFWRRWHISLGRWIFDYIYAPLGGSRRGEWRTSLNLVATFAVSGLWHGAAYNFVVWGLWHGLLMVGHRSWSRFSEPRGLRIPAFAAQALTFTCVIIGWAFFCMEFGQAWHVLSRIAGVA</sequence>
<keyword evidence="7 9" id="KW-0472">Membrane</keyword>
<evidence type="ECO:0000256" key="1">
    <source>
        <dbReference type="ARBA" id="ARBA00004651"/>
    </source>
</evidence>
<organism evidence="11 12">
    <name type="scientific">Archangium minus</name>
    <dbReference type="NCBI Taxonomy" id="83450"/>
    <lineage>
        <taxon>Bacteria</taxon>
        <taxon>Pseudomonadati</taxon>
        <taxon>Myxococcota</taxon>
        <taxon>Myxococcia</taxon>
        <taxon>Myxococcales</taxon>
        <taxon>Cystobacterineae</taxon>
        <taxon>Archangiaceae</taxon>
        <taxon>Archangium</taxon>
    </lineage>
</organism>
<feature type="transmembrane region" description="Helical" evidence="10">
    <location>
        <begin position="7"/>
        <end position="27"/>
    </location>
</feature>
<evidence type="ECO:0000256" key="8">
    <source>
        <dbReference type="ARBA" id="ARBA00023315"/>
    </source>
</evidence>
<dbReference type="InterPro" id="IPR051085">
    <property type="entry name" value="MB_O-acyltransferase"/>
</dbReference>
<keyword evidence="5 10" id="KW-0812">Transmembrane</keyword>
<protein>
    <submittedName>
        <fullName evidence="11">MBOAT family protein</fullName>
    </submittedName>
</protein>
<feature type="transmembrane region" description="Helical" evidence="10">
    <location>
        <begin position="355"/>
        <end position="377"/>
    </location>
</feature>
<feature type="transmembrane region" description="Helical" evidence="10">
    <location>
        <begin position="120"/>
        <end position="138"/>
    </location>
</feature>
<keyword evidence="12" id="KW-1185">Reference proteome</keyword>
<dbReference type="InterPro" id="IPR024194">
    <property type="entry name" value="Ac/AlaTfrase_AlgI/DltB"/>
</dbReference>
<dbReference type="PIRSF" id="PIRSF016636">
    <property type="entry name" value="AlgI_DltB"/>
    <property type="match status" value="1"/>
</dbReference>
<evidence type="ECO:0000256" key="4">
    <source>
        <dbReference type="ARBA" id="ARBA00022679"/>
    </source>
</evidence>
<dbReference type="PIRSF" id="PIRSF500217">
    <property type="entry name" value="AlgI"/>
    <property type="match status" value="1"/>
</dbReference>
<evidence type="ECO:0000256" key="5">
    <source>
        <dbReference type="ARBA" id="ARBA00022692"/>
    </source>
</evidence>
<evidence type="ECO:0000256" key="3">
    <source>
        <dbReference type="ARBA" id="ARBA00022475"/>
    </source>
</evidence>
<keyword evidence="3 9" id="KW-1003">Cell membrane</keyword>
<dbReference type="PANTHER" id="PTHR13285">
    <property type="entry name" value="ACYLTRANSFERASE"/>
    <property type="match status" value="1"/>
</dbReference>
<dbReference type="EMBL" id="CP043494">
    <property type="protein sequence ID" value="WNG44300.1"/>
    <property type="molecule type" value="Genomic_DNA"/>
</dbReference>
<gene>
    <name evidence="11" type="ORF">F0U60_09390</name>
</gene>
<feature type="transmembrane region" description="Helical" evidence="10">
    <location>
        <begin position="33"/>
        <end position="62"/>
    </location>
</feature>